<dbReference type="GO" id="GO:0006508">
    <property type="term" value="P:proteolysis"/>
    <property type="evidence" value="ECO:0007669"/>
    <property type="project" value="UniProtKB-KW"/>
</dbReference>
<evidence type="ECO:0000256" key="4">
    <source>
        <dbReference type="ARBA" id="ARBA00022692"/>
    </source>
</evidence>
<proteinExistence type="predicted"/>
<dbReference type="PROSITE" id="PS50106">
    <property type="entry name" value="PDZ"/>
    <property type="match status" value="1"/>
</dbReference>
<keyword evidence="4 10" id="KW-0812">Transmembrane</keyword>
<feature type="transmembrane region" description="Helical" evidence="10">
    <location>
        <begin position="108"/>
        <end position="129"/>
    </location>
</feature>
<dbReference type="PANTHER" id="PTHR42837">
    <property type="entry name" value="REGULATOR OF SIGMA-E PROTEASE RSEP"/>
    <property type="match status" value="1"/>
</dbReference>
<feature type="transmembrane region" description="Helical" evidence="10">
    <location>
        <begin position="6"/>
        <end position="24"/>
    </location>
</feature>
<keyword evidence="8 12" id="KW-0482">Metalloprotease</keyword>
<feature type="transmembrane region" description="Helical" evidence="10">
    <location>
        <begin position="430"/>
        <end position="451"/>
    </location>
</feature>
<dbReference type="Pfam" id="PF02163">
    <property type="entry name" value="Peptidase_M50"/>
    <property type="match status" value="1"/>
</dbReference>
<keyword evidence="5 12" id="KW-0378">Hydrolase</keyword>
<dbReference type="Gene3D" id="2.30.42.10">
    <property type="match status" value="2"/>
</dbReference>
<gene>
    <name evidence="12" type="ORF">SDC9_55970</name>
</gene>
<evidence type="ECO:0000256" key="10">
    <source>
        <dbReference type="SAM" id="Phobius"/>
    </source>
</evidence>
<dbReference type="NCBIfam" id="TIGR00054">
    <property type="entry name" value="RIP metalloprotease RseP"/>
    <property type="match status" value="1"/>
</dbReference>
<dbReference type="InterPro" id="IPR001478">
    <property type="entry name" value="PDZ"/>
</dbReference>
<evidence type="ECO:0000256" key="5">
    <source>
        <dbReference type="ARBA" id="ARBA00022801"/>
    </source>
</evidence>
<dbReference type="InterPro" id="IPR041489">
    <property type="entry name" value="PDZ_6"/>
</dbReference>
<keyword evidence="7 10" id="KW-1133">Transmembrane helix</keyword>
<evidence type="ECO:0000256" key="8">
    <source>
        <dbReference type="ARBA" id="ARBA00023049"/>
    </source>
</evidence>
<organism evidence="12">
    <name type="scientific">bioreactor metagenome</name>
    <dbReference type="NCBI Taxonomy" id="1076179"/>
    <lineage>
        <taxon>unclassified sequences</taxon>
        <taxon>metagenomes</taxon>
        <taxon>ecological metagenomes</taxon>
    </lineage>
</organism>
<reference evidence="12" key="1">
    <citation type="submission" date="2019-08" db="EMBL/GenBank/DDBJ databases">
        <authorList>
            <person name="Kucharzyk K."/>
            <person name="Murdoch R.W."/>
            <person name="Higgins S."/>
            <person name="Loffler F."/>
        </authorList>
    </citation>
    <scope>NUCLEOTIDE SEQUENCE</scope>
</reference>
<dbReference type="PANTHER" id="PTHR42837:SF2">
    <property type="entry name" value="MEMBRANE METALLOPROTEASE ARASP2, CHLOROPLASTIC-RELATED"/>
    <property type="match status" value="1"/>
</dbReference>
<dbReference type="CDD" id="cd06163">
    <property type="entry name" value="S2P-M50_PDZ_RseP-like"/>
    <property type="match status" value="1"/>
</dbReference>
<evidence type="ECO:0000256" key="7">
    <source>
        <dbReference type="ARBA" id="ARBA00022989"/>
    </source>
</evidence>
<keyword evidence="3 12" id="KW-0645">Protease</keyword>
<evidence type="ECO:0000259" key="11">
    <source>
        <dbReference type="PROSITE" id="PS50106"/>
    </source>
</evidence>
<dbReference type="InterPro" id="IPR004387">
    <property type="entry name" value="Pept_M50_Zn"/>
</dbReference>
<dbReference type="GO" id="GO:0016020">
    <property type="term" value="C:membrane"/>
    <property type="evidence" value="ECO:0007669"/>
    <property type="project" value="UniProtKB-SubCell"/>
</dbReference>
<evidence type="ECO:0000256" key="2">
    <source>
        <dbReference type="ARBA" id="ARBA00004141"/>
    </source>
</evidence>
<evidence type="ECO:0000313" key="12">
    <source>
        <dbReference type="EMBL" id="MPM09648.1"/>
    </source>
</evidence>
<dbReference type="SMART" id="SM00228">
    <property type="entry name" value="PDZ"/>
    <property type="match status" value="2"/>
</dbReference>
<dbReference type="AlphaFoldDB" id="A0A644X1I4"/>
<feature type="domain" description="PDZ" evidence="11">
    <location>
        <begin position="194"/>
        <end position="286"/>
    </location>
</feature>
<dbReference type="GO" id="GO:0004222">
    <property type="term" value="F:metalloendopeptidase activity"/>
    <property type="evidence" value="ECO:0007669"/>
    <property type="project" value="InterPro"/>
</dbReference>
<keyword evidence="6" id="KW-0862">Zinc</keyword>
<comment type="cofactor">
    <cofactor evidence="1">
        <name>Zn(2+)</name>
        <dbReference type="ChEBI" id="CHEBI:29105"/>
    </cofactor>
</comment>
<keyword evidence="9 10" id="KW-0472">Membrane</keyword>
<dbReference type="InterPro" id="IPR036034">
    <property type="entry name" value="PDZ_sf"/>
</dbReference>
<dbReference type="Pfam" id="PF17820">
    <property type="entry name" value="PDZ_6"/>
    <property type="match status" value="1"/>
</dbReference>
<evidence type="ECO:0000256" key="3">
    <source>
        <dbReference type="ARBA" id="ARBA00022670"/>
    </source>
</evidence>
<evidence type="ECO:0000256" key="1">
    <source>
        <dbReference type="ARBA" id="ARBA00001947"/>
    </source>
</evidence>
<sequence>MSEFTSLLVKYLIGLMGITIVVVIHEIGHLAAAKIHGIEVEVFSFGLGPKLLGKLYKGTEYRISMFPMGGYCRLKGSDDLSQALIGGQRTFTHTEEGSLFSVHPSKRVVTYLAGPLANLLFAILLYASLATLPMQVVSTPSIVATVDDYPTLFADASSPASEAGIQSGDLVVKLNGVDVADWEDLESMLRESSGVEVFTVMRGDTELEFTVAGQETQDCSFRYGLTALQQALVGSVRPDSEEYRAGMRNGDLIIAVDDVPVSNHLELLELINAAGPSLQLTVLRGTTEVLIRFTPGHDERGMKDFQFSIAARTVKRGGKPFSLLEGYNRTKLIVEQTFAMIAGLFSRDEENLRSSVTGMARSALLIGDITTLGLEQNTHSGLYALFYLMGGVSISLAIANLIPLPAFDGGQVLIALGEWVRKKQIRPKTYYVLQLLGVVCIIGIFLLLTVVDVRHLLAIRH</sequence>
<evidence type="ECO:0000256" key="9">
    <source>
        <dbReference type="ARBA" id="ARBA00023136"/>
    </source>
</evidence>
<evidence type="ECO:0000256" key="6">
    <source>
        <dbReference type="ARBA" id="ARBA00022833"/>
    </source>
</evidence>
<dbReference type="SUPFAM" id="SSF50156">
    <property type="entry name" value="PDZ domain-like"/>
    <property type="match status" value="2"/>
</dbReference>
<dbReference type="EMBL" id="VSSQ01001595">
    <property type="protein sequence ID" value="MPM09648.1"/>
    <property type="molecule type" value="Genomic_DNA"/>
</dbReference>
<feature type="transmembrane region" description="Helical" evidence="10">
    <location>
        <begin position="382"/>
        <end position="402"/>
    </location>
</feature>
<dbReference type="InterPro" id="IPR008915">
    <property type="entry name" value="Peptidase_M50"/>
</dbReference>
<protein>
    <submittedName>
        <fullName evidence="12">Putative zinc metalloprotease</fullName>
        <ecNumber evidence="12">3.4.24.-</ecNumber>
    </submittedName>
</protein>
<dbReference type="EC" id="3.4.24.-" evidence="12"/>
<comment type="subcellular location">
    <subcellularLocation>
        <location evidence="2">Membrane</location>
        <topology evidence="2">Multi-pass membrane protein</topology>
    </subcellularLocation>
</comment>
<name>A0A644X1I4_9ZZZZ</name>
<accession>A0A644X1I4</accession>
<comment type="caution">
    <text evidence="12">The sequence shown here is derived from an EMBL/GenBank/DDBJ whole genome shotgun (WGS) entry which is preliminary data.</text>
</comment>